<evidence type="ECO:0000313" key="11">
    <source>
        <dbReference type="EMBL" id="MBH0239528.1"/>
    </source>
</evidence>
<dbReference type="GO" id="GO:0003824">
    <property type="term" value="F:catalytic activity"/>
    <property type="evidence" value="ECO:0007669"/>
    <property type="project" value="InterPro"/>
</dbReference>
<dbReference type="EMBL" id="JADZLT010000055">
    <property type="protein sequence ID" value="MBH0239528.1"/>
    <property type="molecule type" value="Genomic_DNA"/>
</dbReference>
<keyword evidence="12" id="KW-1185">Reference proteome</keyword>
<dbReference type="SUPFAM" id="SSF102114">
    <property type="entry name" value="Radical SAM enzymes"/>
    <property type="match status" value="1"/>
</dbReference>
<proteinExistence type="inferred from homology"/>
<dbReference type="Proteomes" id="UP000631694">
    <property type="component" value="Unassembled WGS sequence"/>
</dbReference>
<keyword evidence="9" id="KW-0411">Iron-sulfur</keyword>
<keyword evidence="7" id="KW-0663">Pyridoxal phosphate</keyword>
<dbReference type="PANTHER" id="PTHR30538:SF0">
    <property type="entry name" value="L-LYSINE 2,3-AMINOMUTASE AQ_1632-RELATED"/>
    <property type="match status" value="1"/>
</dbReference>
<evidence type="ECO:0000313" key="12">
    <source>
        <dbReference type="Proteomes" id="UP000631694"/>
    </source>
</evidence>
<dbReference type="InterPro" id="IPR007197">
    <property type="entry name" value="rSAM"/>
</dbReference>
<evidence type="ECO:0000256" key="7">
    <source>
        <dbReference type="ARBA" id="ARBA00022898"/>
    </source>
</evidence>
<dbReference type="PROSITE" id="PS51918">
    <property type="entry name" value="RADICAL_SAM"/>
    <property type="match status" value="1"/>
</dbReference>
<keyword evidence="8" id="KW-0408">Iron</keyword>
<evidence type="ECO:0000256" key="5">
    <source>
        <dbReference type="ARBA" id="ARBA00022691"/>
    </source>
</evidence>
<keyword evidence="4" id="KW-0004">4Fe-4S</keyword>
<dbReference type="SFLD" id="SFLDS00029">
    <property type="entry name" value="Radical_SAM"/>
    <property type="match status" value="1"/>
</dbReference>
<dbReference type="GO" id="GO:0046872">
    <property type="term" value="F:metal ion binding"/>
    <property type="evidence" value="ECO:0007669"/>
    <property type="project" value="UniProtKB-KW"/>
</dbReference>
<gene>
    <name evidence="11" type="ORF">I5731_17025</name>
</gene>
<dbReference type="AlphaFoldDB" id="A0A931MXR5"/>
<evidence type="ECO:0000256" key="1">
    <source>
        <dbReference type="ARBA" id="ARBA00001933"/>
    </source>
</evidence>
<dbReference type="InterPro" id="IPR058240">
    <property type="entry name" value="rSAM_sf"/>
</dbReference>
<dbReference type="PANTHER" id="PTHR30538">
    <property type="entry name" value="LYSINE 2,3-AMINOMUTASE-RELATED"/>
    <property type="match status" value="1"/>
</dbReference>
<evidence type="ECO:0000256" key="8">
    <source>
        <dbReference type="ARBA" id="ARBA00023004"/>
    </source>
</evidence>
<organism evidence="11 12">
    <name type="scientific">Methylobrevis albus</name>
    <dbReference type="NCBI Taxonomy" id="2793297"/>
    <lineage>
        <taxon>Bacteria</taxon>
        <taxon>Pseudomonadati</taxon>
        <taxon>Pseudomonadota</taxon>
        <taxon>Alphaproteobacteria</taxon>
        <taxon>Hyphomicrobiales</taxon>
        <taxon>Pleomorphomonadaceae</taxon>
        <taxon>Methylobrevis</taxon>
    </lineage>
</organism>
<name>A0A931MXR5_9HYPH</name>
<evidence type="ECO:0000259" key="10">
    <source>
        <dbReference type="PROSITE" id="PS51918"/>
    </source>
</evidence>
<accession>A0A931MXR5</accession>
<comment type="similarity">
    <text evidence="3">Belongs to the radical SAM superfamily. KamA family.</text>
</comment>
<dbReference type="RefSeq" id="WP_197312616.1">
    <property type="nucleotide sequence ID" value="NZ_JADZLT010000055.1"/>
</dbReference>
<evidence type="ECO:0000256" key="3">
    <source>
        <dbReference type="ARBA" id="ARBA00008703"/>
    </source>
</evidence>
<dbReference type="InterPro" id="IPR013785">
    <property type="entry name" value="Aldolase_TIM"/>
</dbReference>
<evidence type="ECO:0000256" key="4">
    <source>
        <dbReference type="ARBA" id="ARBA00022485"/>
    </source>
</evidence>
<comment type="cofactor">
    <cofactor evidence="1">
        <name>pyridoxal 5'-phosphate</name>
        <dbReference type="ChEBI" id="CHEBI:597326"/>
    </cofactor>
</comment>
<keyword evidence="5" id="KW-0949">S-adenosyl-L-methionine</keyword>
<comment type="cofactor">
    <cofactor evidence="2">
        <name>[4Fe-4S] cluster</name>
        <dbReference type="ChEBI" id="CHEBI:49883"/>
    </cofactor>
</comment>
<evidence type="ECO:0000256" key="9">
    <source>
        <dbReference type="ARBA" id="ARBA00023014"/>
    </source>
</evidence>
<dbReference type="CDD" id="cd01335">
    <property type="entry name" value="Radical_SAM"/>
    <property type="match status" value="1"/>
</dbReference>
<evidence type="ECO:0000256" key="6">
    <source>
        <dbReference type="ARBA" id="ARBA00022723"/>
    </source>
</evidence>
<comment type="caution">
    <text evidence="11">The sequence shown here is derived from an EMBL/GenBank/DDBJ whole genome shotgun (WGS) entry which is preliminary data.</text>
</comment>
<evidence type="ECO:0000256" key="2">
    <source>
        <dbReference type="ARBA" id="ARBA00001966"/>
    </source>
</evidence>
<dbReference type="Gene3D" id="3.20.20.70">
    <property type="entry name" value="Aldolase class I"/>
    <property type="match status" value="1"/>
</dbReference>
<dbReference type="Pfam" id="PF04055">
    <property type="entry name" value="Radical_SAM"/>
    <property type="match status" value="1"/>
</dbReference>
<protein>
    <submittedName>
        <fullName evidence="11">Radical SAM protein</fullName>
    </submittedName>
</protein>
<dbReference type="GO" id="GO:0051539">
    <property type="term" value="F:4 iron, 4 sulfur cluster binding"/>
    <property type="evidence" value="ECO:0007669"/>
    <property type="project" value="UniProtKB-KW"/>
</dbReference>
<keyword evidence="6" id="KW-0479">Metal-binding</keyword>
<feature type="domain" description="Radical SAM core" evidence="10">
    <location>
        <begin position="101"/>
        <end position="322"/>
    </location>
</feature>
<reference evidence="11" key="1">
    <citation type="submission" date="2020-12" db="EMBL/GenBank/DDBJ databases">
        <title>Methylobrevis albus sp. nov., isolated from fresh water lack sediment.</title>
        <authorList>
            <person name="Zou Q."/>
        </authorList>
    </citation>
    <scope>NUCLEOTIDE SEQUENCE</scope>
    <source>
        <strain evidence="11">L22</strain>
    </source>
</reference>
<sequence length="376" mass="42078">MAAPALSPASVAPTLPAEQALLDARFADLARAERLLPLKVTAFYQAKIDEEVAALGHTEGPLHRTAHPTRERFAVHAGHEVADWVDDRSNMRVTGSDAIIHKYPDRVLFMPTSLCAGHCQYCFRQDVLTEQHEAGRTRVAEELGRLVAYLGTVPEVREVILSGGDPLTLPLRDLKLILETLRALPRRPAIRIHTRALAFAPRTFADPAKLDLLAAADVRLVFHFVHPYEICDAVRGVLRELRRRDVRLYNHFPLLRGVNDHAAVIARLVEDLDDARVRTLSVYVPEPIRYSAPYRMPLDRVFAIQDALTTGWPGWANAIRFTLDSPVGKVRREHIVARDRAAGTVTFRREGQSIVYPDFPAMLDVAGDPATMLWRG</sequence>
<dbReference type="InterPro" id="IPR003739">
    <property type="entry name" value="Lys_aminomutase/Glu_NH3_mut"/>
</dbReference>